<feature type="transmembrane region" description="Helical" evidence="11">
    <location>
        <begin position="12"/>
        <end position="32"/>
    </location>
</feature>
<dbReference type="InterPro" id="IPR047272">
    <property type="entry name" value="S49_SppA_C"/>
</dbReference>
<comment type="caution">
    <text evidence="14">The sequence shown here is derived from an EMBL/GenBank/DDBJ whole genome shotgun (WGS) entry which is preliminary data.</text>
</comment>
<dbReference type="AlphaFoldDB" id="A0A3N2DJW3"/>
<dbReference type="Gene3D" id="6.20.330.10">
    <property type="match status" value="1"/>
</dbReference>
<evidence type="ECO:0000259" key="13">
    <source>
        <dbReference type="Pfam" id="PF08496"/>
    </source>
</evidence>
<evidence type="ECO:0000256" key="3">
    <source>
        <dbReference type="ARBA" id="ARBA00022475"/>
    </source>
</evidence>
<dbReference type="GO" id="GO:0005886">
    <property type="term" value="C:plasma membrane"/>
    <property type="evidence" value="ECO:0007669"/>
    <property type="project" value="UniProtKB-SubCell"/>
</dbReference>
<dbReference type="Gene3D" id="3.90.226.10">
    <property type="entry name" value="2-enoyl-CoA Hydratase, Chain A, domain 1"/>
    <property type="match status" value="1"/>
</dbReference>
<feature type="coiled-coil region" evidence="10">
    <location>
        <begin position="46"/>
        <end position="94"/>
    </location>
</feature>
<dbReference type="SUPFAM" id="SSF52096">
    <property type="entry name" value="ClpP/crotonase"/>
    <property type="match status" value="1"/>
</dbReference>
<evidence type="ECO:0000256" key="11">
    <source>
        <dbReference type="SAM" id="Phobius"/>
    </source>
</evidence>
<gene>
    <name evidence="14" type="ORF">EDC56_2613</name>
</gene>
<evidence type="ECO:0000256" key="2">
    <source>
        <dbReference type="ARBA" id="ARBA00008683"/>
    </source>
</evidence>
<evidence type="ECO:0000256" key="10">
    <source>
        <dbReference type="SAM" id="Coils"/>
    </source>
</evidence>
<dbReference type="InterPro" id="IPR002142">
    <property type="entry name" value="Peptidase_S49"/>
</dbReference>
<dbReference type="CDD" id="cd07023">
    <property type="entry name" value="S49_Sppa_N_C"/>
    <property type="match status" value="1"/>
</dbReference>
<reference evidence="14 15" key="1">
    <citation type="submission" date="2018-11" db="EMBL/GenBank/DDBJ databases">
        <title>Genomic Encyclopedia of Type Strains, Phase IV (KMG-IV): sequencing the most valuable type-strain genomes for metagenomic binning, comparative biology and taxonomic classification.</title>
        <authorList>
            <person name="Goeker M."/>
        </authorList>
    </citation>
    <scope>NUCLEOTIDE SEQUENCE [LARGE SCALE GENOMIC DNA]</scope>
    <source>
        <strain evidence="14 15">DSM 100316</strain>
    </source>
</reference>
<evidence type="ECO:0000313" key="15">
    <source>
        <dbReference type="Proteomes" id="UP000275394"/>
    </source>
</evidence>
<keyword evidence="8 11" id="KW-1133">Transmembrane helix</keyword>
<evidence type="ECO:0000256" key="6">
    <source>
        <dbReference type="ARBA" id="ARBA00022801"/>
    </source>
</evidence>
<evidence type="ECO:0000256" key="1">
    <source>
        <dbReference type="ARBA" id="ARBA00004236"/>
    </source>
</evidence>
<evidence type="ECO:0000256" key="8">
    <source>
        <dbReference type="ARBA" id="ARBA00022989"/>
    </source>
</evidence>
<keyword evidence="15" id="KW-1185">Reference proteome</keyword>
<comment type="subcellular location">
    <subcellularLocation>
        <location evidence="1">Cell membrane</location>
    </subcellularLocation>
</comment>
<dbReference type="PANTHER" id="PTHR42987:SF4">
    <property type="entry name" value="PROTEASE SOHB-RELATED"/>
    <property type="match status" value="1"/>
</dbReference>
<keyword evidence="4 14" id="KW-0645">Protease</keyword>
<dbReference type="PANTHER" id="PTHR42987">
    <property type="entry name" value="PEPTIDASE S49"/>
    <property type="match status" value="1"/>
</dbReference>
<keyword evidence="7" id="KW-0720">Serine protease</keyword>
<dbReference type="GO" id="GO:0006508">
    <property type="term" value="P:proteolysis"/>
    <property type="evidence" value="ECO:0007669"/>
    <property type="project" value="UniProtKB-KW"/>
</dbReference>
<dbReference type="InterPro" id="IPR013703">
    <property type="entry name" value="Peptidase_S49_N_proteobac"/>
</dbReference>
<feature type="transmembrane region" description="Helical" evidence="11">
    <location>
        <begin position="186"/>
        <end position="203"/>
    </location>
</feature>
<dbReference type="EMBL" id="RKHR01000005">
    <property type="protein sequence ID" value="ROR99978.1"/>
    <property type="molecule type" value="Genomic_DNA"/>
</dbReference>
<sequence length="347" mass="38311">MIDFFLEYGLFLLQAITIVVAIVLTVAGVVAASSRTPKGEDGQIEIKSLNEKYEGLKEDLDLVLLSDDELKQQAKELKKKAKEEKKARKSNEDDDKPRVFVLDFDGDIKASAVDTLREEISAVLLVAKESDEVVVRLESGGGMVHAYGLAASQLARIKSAGLKLTVCVDMVAASGGYMMACIADRILAAPFAVLGSIGVVAQLPNFHRLLKKNDVDYETFTAGEFKRTVTMFGENTEQGKSKFTEELEDTHVLFKEFVAQNRPIVDMDKVATGEAWFGLRALERHLVDELMTSDEFLMNIRKTADVFKVGLVERKTLVEKLGVGVQLGVVGAVEKVATQWINSRFMR</sequence>
<dbReference type="Proteomes" id="UP000275394">
    <property type="component" value="Unassembled WGS sequence"/>
</dbReference>
<keyword evidence="3" id="KW-1003">Cell membrane</keyword>
<feature type="domain" description="Peptidase S49 N-terminal proteobacteria" evidence="13">
    <location>
        <begin position="3"/>
        <end position="154"/>
    </location>
</feature>
<accession>A0A3N2DJW3</accession>
<evidence type="ECO:0000256" key="7">
    <source>
        <dbReference type="ARBA" id="ARBA00022825"/>
    </source>
</evidence>
<protein>
    <submittedName>
        <fullName evidence="14">Serine protease SohB</fullName>
    </submittedName>
</protein>
<dbReference type="GO" id="GO:0004252">
    <property type="term" value="F:serine-type endopeptidase activity"/>
    <property type="evidence" value="ECO:0007669"/>
    <property type="project" value="InterPro"/>
</dbReference>
<dbReference type="InterPro" id="IPR029045">
    <property type="entry name" value="ClpP/crotonase-like_dom_sf"/>
</dbReference>
<evidence type="ECO:0000256" key="5">
    <source>
        <dbReference type="ARBA" id="ARBA00022692"/>
    </source>
</evidence>
<proteinExistence type="inferred from homology"/>
<dbReference type="Pfam" id="PF08496">
    <property type="entry name" value="Peptidase_S49_N"/>
    <property type="match status" value="1"/>
</dbReference>
<evidence type="ECO:0000313" key="14">
    <source>
        <dbReference type="EMBL" id="ROR99978.1"/>
    </source>
</evidence>
<evidence type="ECO:0000256" key="4">
    <source>
        <dbReference type="ARBA" id="ARBA00022670"/>
    </source>
</evidence>
<name>A0A3N2DJW3_9GAMM</name>
<keyword evidence="9 11" id="KW-0472">Membrane</keyword>
<keyword evidence="6" id="KW-0378">Hydrolase</keyword>
<dbReference type="NCBIfam" id="NF008745">
    <property type="entry name" value="PRK11778.1"/>
    <property type="match status" value="1"/>
</dbReference>
<evidence type="ECO:0000259" key="12">
    <source>
        <dbReference type="Pfam" id="PF01343"/>
    </source>
</evidence>
<organism evidence="14 15">
    <name type="scientific">Sinobacterium caligoides</name>
    <dbReference type="NCBI Taxonomy" id="933926"/>
    <lineage>
        <taxon>Bacteria</taxon>
        <taxon>Pseudomonadati</taxon>
        <taxon>Pseudomonadota</taxon>
        <taxon>Gammaproteobacteria</taxon>
        <taxon>Cellvibrionales</taxon>
        <taxon>Spongiibacteraceae</taxon>
        <taxon>Sinobacterium</taxon>
    </lineage>
</organism>
<comment type="similarity">
    <text evidence="2">Belongs to the peptidase S49 family.</text>
</comment>
<keyword evidence="5 11" id="KW-0812">Transmembrane</keyword>
<dbReference type="Pfam" id="PF01343">
    <property type="entry name" value="Peptidase_S49"/>
    <property type="match status" value="1"/>
</dbReference>
<keyword evidence="10" id="KW-0175">Coiled coil</keyword>
<evidence type="ECO:0000256" key="9">
    <source>
        <dbReference type="ARBA" id="ARBA00023136"/>
    </source>
</evidence>
<feature type="domain" description="Peptidase S49" evidence="12">
    <location>
        <begin position="158"/>
        <end position="306"/>
    </location>
</feature>